<dbReference type="Proteomes" id="UP000557872">
    <property type="component" value="Unassembled WGS sequence"/>
</dbReference>
<comment type="caution">
    <text evidence="5">The sequence shown here is derived from an EMBL/GenBank/DDBJ whole genome shotgun (WGS) entry which is preliminary data.</text>
</comment>
<keyword evidence="6" id="KW-1185">Reference proteome</keyword>
<dbReference type="PANTHER" id="PTHR42693:SF33">
    <property type="entry name" value="ARYLSULFATASE"/>
    <property type="match status" value="1"/>
</dbReference>
<dbReference type="Gene3D" id="2.60.120.200">
    <property type="match status" value="1"/>
</dbReference>
<organism evidence="5 6">
    <name type="scientific">Oceaniferula marina</name>
    <dbReference type="NCBI Taxonomy" id="2748318"/>
    <lineage>
        <taxon>Bacteria</taxon>
        <taxon>Pseudomonadati</taxon>
        <taxon>Verrucomicrobiota</taxon>
        <taxon>Verrucomicrobiia</taxon>
        <taxon>Verrucomicrobiales</taxon>
        <taxon>Verrucomicrobiaceae</taxon>
        <taxon>Oceaniferula</taxon>
    </lineage>
</organism>
<dbReference type="InterPro" id="IPR050738">
    <property type="entry name" value="Sulfatase"/>
</dbReference>
<evidence type="ECO:0000259" key="4">
    <source>
        <dbReference type="Pfam" id="PF13290"/>
    </source>
</evidence>
<dbReference type="InterPro" id="IPR000917">
    <property type="entry name" value="Sulfatase_N"/>
</dbReference>
<feature type="signal peptide" evidence="2">
    <location>
        <begin position="1"/>
        <end position="27"/>
    </location>
</feature>
<dbReference type="GO" id="GO:0016740">
    <property type="term" value="F:transferase activity"/>
    <property type="evidence" value="ECO:0007669"/>
    <property type="project" value="UniProtKB-KW"/>
</dbReference>
<sequence length="845" mass="90772">MLRSIPITSLWFQMVSLSLALTVSAIAQPVAYWSFDGDTTAARLAESLGQTALDASETNGSSSWNTRSGFGNVLANGSGTAYLSVAQHIAITPGSGNFSISLWAYRTSDANSTKGLLDALDSGATTGYQLFYQTDNTIRIRIDDNNGNHVLVDTQSAHYQQNIWQNIIVTVDRSKQIARIYVNGSEATTAGGVAISALTGSINLNQNLWIGTLNGTAAARGRLDDIGLFNYALSTSEIAAINVGSGVPLSEIDTSPVASVIATPTSGSILRIGDTVTLSTNEAADAIYYTLDGSVPDNSAKLYTAPFTVPANATLQAIAYKNNSPGVVTSAFYTCIPNSPPNILIIMADDIGYGDLSCYGAPTVHTPHLDALARKGSRFTQFTTTGPGDLANQYALLTGRLARRGNLPADIPPGSANSIDYREWTLAKALRKKGYQTAMIGEWNLGDSADAGPNNQGFQLFYGLPYSASFIPTPPLVENETTLEAAHHSNLLLDQLSQRASSWISAQGEAPFFLVFSPPSLPATGGSLLGNHGNRMDALDRSIGDLLDTLEQTGKTNDTLVVFLSDEGPDRTYTSPSYGSAGIFRDGKSTTWEGGVRTPAISRWPGIIPAGTSNQAVLWLPDLYTSITAIADAHVPDDRPYDGTARADVLLSSRTRPDAETTLFLHRHDGTGYQLQAIRQGAWKYHATYQNSATDNNFSESAPLLFQIEQNPTEHINRSSTHTSKLVELQSAASTHLATFASPLPQLPITQPGFLSPPALSILTSENNKTSFAATLHRPVTSTNDEYAIQYSHDLSEWFSLAIDPYILTIDPQTNHSEIIELRIPSGDPSFSNNRVFFRIINTRP</sequence>
<dbReference type="Gene3D" id="3.30.1120.10">
    <property type="match status" value="1"/>
</dbReference>
<evidence type="ECO:0000313" key="5">
    <source>
        <dbReference type="EMBL" id="NWK56549.1"/>
    </source>
</evidence>
<dbReference type="Pfam" id="PF13385">
    <property type="entry name" value="Laminin_G_3"/>
    <property type="match status" value="1"/>
</dbReference>
<keyword evidence="5" id="KW-0378">Hydrolase</keyword>
<dbReference type="Pfam" id="PF00884">
    <property type="entry name" value="Sulfatase"/>
    <property type="match status" value="1"/>
</dbReference>
<proteinExistence type="inferred from homology"/>
<dbReference type="EMBL" id="JACBAZ010000004">
    <property type="protein sequence ID" value="NWK56549.1"/>
    <property type="molecule type" value="Genomic_DNA"/>
</dbReference>
<dbReference type="RefSeq" id="WP_178933316.1">
    <property type="nucleotide sequence ID" value="NZ_JACBAZ010000004.1"/>
</dbReference>
<feature type="chain" id="PRO_5032880561" evidence="2">
    <location>
        <begin position="28"/>
        <end position="845"/>
    </location>
</feature>
<accession>A0A851GH77</accession>
<dbReference type="InterPro" id="IPR059177">
    <property type="entry name" value="GH29D-like_dom"/>
</dbReference>
<reference evidence="5 6" key="1">
    <citation type="submission" date="2020-07" db="EMBL/GenBank/DDBJ databases">
        <title>Roseicoccus Jingziensis gen. nov., sp. nov., isolated from coastal seawater.</title>
        <authorList>
            <person name="Feng X."/>
        </authorList>
    </citation>
    <scope>NUCLEOTIDE SEQUENCE [LARGE SCALE GENOMIC DNA]</scope>
    <source>
        <strain evidence="5 6">N1E253</strain>
    </source>
</reference>
<evidence type="ECO:0000313" key="6">
    <source>
        <dbReference type="Proteomes" id="UP000557872"/>
    </source>
</evidence>
<dbReference type="SUPFAM" id="SSF53649">
    <property type="entry name" value="Alkaline phosphatase-like"/>
    <property type="match status" value="1"/>
</dbReference>
<dbReference type="Gene3D" id="3.40.720.10">
    <property type="entry name" value="Alkaline Phosphatase, subunit A"/>
    <property type="match status" value="1"/>
</dbReference>
<dbReference type="GO" id="GO:0004065">
    <property type="term" value="F:arylsulfatase activity"/>
    <property type="evidence" value="ECO:0007669"/>
    <property type="project" value="TreeGrafter"/>
</dbReference>
<evidence type="ECO:0000259" key="3">
    <source>
        <dbReference type="Pfam" id="PF00884"/>
    </source>
</evidence>
<keyword evidence="2" id="KW-0732">Signal</keyword>
<dbReference type="PANTHER" id="PTHR42693">
    <property type="entry name" value="ARYLSULFATASE FAMILY MEMBER"/>
    <property type="match status" value="1"/>
</dbReference>
<protein>
    <submittedName>
        <fullName evidence="5">Sulfatase-like hydrolase/transferase</fullName>
    </submittedName>
</protein>
<dbReference type="SUPFAM" id="SSF49899">
    <property type="entry name" value="Concanavalin A-like lectins/glucanases"/>
    <property type="match status" value="1"/>
</dbReference>
<name>A0A851GH77_9BACT</name>
<dbReference type="InterPro" id="IPR013320">
    <property type="entry name" value="ConA-like_dom_sf"/>
</dbReference>
<gene>
    <name evidence="5" type="ORF">HW115_13085</name>
</gene>
<comment type="similarity">
    <text evidence="1">Belongs to the sulfatase family.</text>
</comment>
<evidence type="ECO:0000256" key="2">
    <source>
        <dbReference type="SAM" id="SignalP"/>
    </source>
</evidence>
<dbReference type="InterPro" id="IPR017850">
    <property type="entry name" value="Alkaline_phosphatase_core_sf"/>
</dbReference>
<feature type="domain" description="GH29D-like beta-sandwich" evidence="4">
    <location>
        <begin position="272"/>
        <end position="323"/>
    </location>
</feature>
<keyword evidence="5" id="KW-0808">Transferase</keyword>
<evidence type="ECO:0000256" key="1">
    <source>
        <dbReference type="ARBA" id="ARBA00008779"/>
    </source>
</evidence>
<feature type="domain" description="Sulfatase N-terminal" evidence="3">
    <location>
        <begin position="341"/>
        <end position="630"/>
    </location>
</feature>
<dbReference type="AlphaFoldDB" id="A0A851GH77"/>
<dbReference type="Pfam" id="PF13290">
    <property type="entry name" value="CHB_HEX_C_1"/>
    <property type="match status" value="1"/>
</dbReference>